<evidence type="ECO:0000256" key="1">
    <source>
        <dbReference type="SAM" id="MobiDB-lite"/>
    </source>
</evidence>
<keyword evidence="3" id="KW-1185">Reference proteome</keyword>
<organism evidence="2 3">
    <name type="scientific">Sphingomonas trueperi</name>
    <dbReference type="NCBI Taxonomy" id="53317"/>
    <lineage>
        <taxon>Bacteria</taxon>
        <taxon>Pseudomonadati</taxon>
        <taxon>Pseudomonadota</taxon>
        <taxon>Alphaproteobacteria</taxon>
        <taxon>Sphingomonadales</taxon>
        <taxon>Sphingomonadaceae</taxon>
        <taxon>Sphingomonas</taxon>
    </lineage>
</organism>
<comment type="caution">
    <text evidence="2">The sequence shown here is derived from an EMBL/GenBank/DDBJ whole genome shotgun (WGS) entry which is preliminary data.</text>
</comment>
<name>A0A7X5XXS0_9SPHN</name>
<evidence type="ECO:0000313" key="3">
    <source>
        <dbReference type="Proteomes" id="UP000531251"/>
    </source>
</evidence>
<dbReference type="AlphaFoldDB" id="A0A7X5XXS0"/>
<feature type="compositionally biased region" description="Basic and acidic residues" evidence="1">
    <location>
        <begin position="55"/>
        <end position="65"/>
    </location>
</feature>
<proteinExistence type="predicted"/>
<reference evidence="2 3" key="1">
    <citation type="submission" date="2020-03" db="EMBL/GenBank/DDBJ databases">
        <title>Genomic Encyclopedia of Type Strains, Phase IV (KMG-IV): sequencing the most valuable type-strain genomes for metagenomic binning, comparative biology and taxonomic classification.</title>
        <authorList>
            <person name="Goeker M."/>
        </authorList>
    </citation>
    <scope>NUCLEOTIDE SEQUENCE [LARGE SCALE GENOMIC DNA]</scope>
    <source>
        <strain evidence="2 3">DSM 7225</strain>
    </source>
</reference>
<evidence type="ECO:0000313" key="2">
    <source>
        <dbReference type="EMBL" id="NJB97299.1"/>
    </source>
</evidence>
<dbReference type="EMBL" id="JAATJB010000004">
    <property type="protein sequence ID" value="NJB97299.1"/>
    <property type="molecule type" value="Genomic_DNA"/>
</dbReference>
<protein>
    <recommendedName>
        <fullName evidence="4">Ogr/Delta-like zinc finger protein</fullName>
    </recommendedName>
</protein>
<feature type="region of interest" description="Disordered" evidence="1">
    <location>
        <begin position="54"/>
        <end position="84"/>
    </location>
</feature>
<accession>A0A7X5XXS0</accession>
<gene>
    <name evidence="2" type="ORF">GGR89_001611</name>
</gene>
<evidence type="ECO:0008006" key="4">
    <source>
        <dbReference type="Google" id="ProtNLM"/>
    </source>
</evidence>
<dbReference type="Proteomes" id="UP000531251">
    <property type="component" value="Unassembled WGS sequence"/>
</dbReference>
<sequence length="84" mass="9081">MTCRTSEQVTPTVREARLLCDSDDCGCAFVVQIVAVRLVVRGMKPNPAVHLPVGRWREPANDDAPRPPANDDEAPPEVADTVGT</sequence>